<dbReference type="OrthoDB" id="9792074at2"/>
<sequence>MKKRVFVVLFMLGLCYLLIKIEPVLKDNVKIQSLRQTYNSNSSPRLVSQTTSKMQVERSQIYQGNLLLVNRQFAVRQESVRTDIVNLFDYPNLMEGYGVYDRNIRLSEEVAQRFMDMVAAASKDGVNHFLISSGYRDFEQQDVLYEEMGSEYALPAGNSEHNLGLSLDVGSTKSKMSEAPEGRWIEKNAWKYGFILRYPKDKIDITGIAYEPWHIRYVGLPHSAVMHEKNFVLEEYISFLQEEGRISAEVAGKKYTVTYYPKSHNKTVELPGSKEYELSGDNEGGLIMTVQE</sequence>
<dbReference type="InterPro" id="IPR052179">
    <property type="entry name" value="DD-CPase-like"/>
</dbReference>
<evidence type="ECO:0000313" key="3">
    <source>
        <dbReference type="Proteomes" id="UP000270678"/>
    </source>
</evidence>
<dbReference type="PANTHER" id="PTHR34385:SF1">
    <property type="entry name" value="PEPTIDOGLYCAN L-ALANYL-D-GLUTAMATE ENDOPEPTIDASE CWLK"/>
    <property type="match status" value="1"/>
</dbReference>
<name>A0A3S9V3A7_9BACL</name>
<evidence type="ECO:0000313" key="2">
    <source>
        <dbReference type="EMBL" id="AZS17085.1"/>
    </source>
</evidence>
<protein>
    <recommendedName>
        <fullName evidence="1">D-alanyl-D-alanine carboxypeptidase-like core domain-containing protein</fullName>
    </recommendedName>
</protein>
<dbReference type="CDD" id="cd14852">
    <property type="entry name" value="LD-carboxypeptidase"/>
    <property type="match status" value="1"/>
</dbReference>
<dbReference type="PANTHER" id="PTHR34385">
    <property type="entry name" value="D-ALANYL-D-ALANINE CARBOXYPEPTIDASE"/>
    <property type="match status" value="1"/>
</dbReference>
<dbReference type="KEGG" id="plut:EI981_23295"/>
<dbReference type="InterPro" id="IPR003709">
    <property type="entry name" value="VanY-like_core_dom"/>
</dbReference>
<dbReference type="Proteomes" id="UP000270678">
    <property type="component" value="Chromosome"/>
</dbReference>
<reference evidence="3" key="1">
    <citation type="submission" date="2018-12" db="EMBL/GenBank/DDBJ databases">
        <title>Complete genome sequence of Paenibacillus sp. MBLB1234.</title>
        <authorList>
            <person name="Nam Y.-D."/>
            <person name="Kang J."/>
            <person name="Chung W.-H."/>
            <person name="Park Y.S."/>
        </authorList>
    </citation>
    <scope>NUCLEOTIDE SEQUENCE [LARGE SCALE GENOMIC DNA]</scope>
    <source>
        <strain evidence="3">MBLB1234</strain>
    </source>
</reference>
<dbReference type="Pfam" id="PF02557">
    <property type="entry name" value="VanY"/>
    <property type="match status" value="1"/>
</dbReference>
<dbReference type="SUPFAM" id="SSF55166">
    <property type="entry name" value="Hedgehog/DD-peptidase"/>
    <property type="match status" value="1"/>
</dbReference>
<organism evidence="2 3">
    <name type="scientific">Paenibacillus lutimineralis</name>
    <dbReference type="NCBI Taxonomy" id="2707005"/>
    <lineage>
        <taxon>Bacteria</taxon>
        <taxon>Bacillati</taxon>
        <taxon>Bacillota</taxon>
        <taxon>Bacilli</taxon>
        <taxon>Bacillales</taxon>
        <taxon>Paenibacillaceae</taxon>
        <taxon>Paenibacillus</taxon>
    </lineage>
</organism>
<evidence type="ECO:0000259" key="1">
    <source>
        <dbReference type="Pfam" id="PF02557"/>
    </source>
</evidence>
<dbReference type="AlphaFoldDB" id="A0A3S9V3A7"/>
<proteinExistence type="predicted"/>
<dbReference type="GO" id="GO:0008233">
    <property type="term" value="F:peptidase activity"/>
    <property type="evidence" value="ECO:0007669"/>
    <property type="project" value="InterPro"/>
</dbReference>
<gene>
    <name evidence="2" type="ORF">EI981_23295</name>
</gene>
<dbReference type="Gene3D" id="3.30.200.180">
    <property type="match status" value="1"/>
</dbReference>
<keyword evidence="3" id="KW-1185">Reference proteome</keyword>
<dbReference type="GO" id="GO:0006508">
    <property type="term" value="P:proteolysis"/>
    <property type="evidence" value="ECO:0007669"/>
    <property type="project" value="InterPro"/>
</dbReference>
<accession>A0A3S9V3A7</accession>
<feature type="domain" description="D-alanyl-D-alanine carboxypeptidase-like core" evidence="1">
    <location>
        <begin position="104"/>
        <end position="219"/>
    </location>
</feature>
<dbReference type="EMBL" id="CP034346">
    <property type="protein sequence ID" value="AZS17085.1"/>
    <property type="molecule type" value="Genomic_DNA"/>
</dbReference>
<dbReference type="Gene3D" id="3.30.1380.10">
    <property type="match status" value="1"/>
</dbReference>
<dbReference type="InterPro" id="IPR009045">
    <property type="entry name" value="Zn_M74/Hedgehog-like"/>
</dbReference>
<dbReference type="InterPro" id="IPR058193">
    <property type="entry name" value="VanY/YodJ_core_dom"/>
</dbReference>
<dbReference type="RefSeq" id="WP_127002314.1">
    <property type="nucleotide sequence ID" value="NZ_CP034346.1"/>
</dbReference>